<name>A0ABS9NLD2_9NEIS</name>
<organism evidence="1 2">
    <name type="scientific">Kingella pumchi</name>
    <dbReference type="NCBI Taxonomy" id="2779506"/>
    <lineage>
        <taxon>Bacteria</taxon>
        <taxon>Pseudomonadati</taxon>
        <taxon>Pseudomonadota</taxon>
        <taxon>Betaproteobacteria</taxon>
        <taxon>Neisseriales</taxon>
        <taxon>Neisseriaceae</taxon>
        <taxon>Kingella</taxon>
    </lineage>
</organism>
<keyword evidence="2" id="KW-1185">Reference proteome</keyword>
<dbReference type="EMBL" id="JAKOOW010000003">
    <property type="protein sequence ID" value="MCG6503118.1"/>
    <property type="molecule type" value="Genomic_DNA"/>
</dbReference>
<evidence type="ECO:0008006" key="3">
    <source>
        <dbReference type="Google" id="ProtNLM"/>
    </source>
</evidence>
<dbReference type="Proteomes" id="UP001298424">
    <property type="component" value="Unassembled WGS sequence"/>
</dbReference>
<reference evidence="1 2" key="1">
    <citation type="submission" date="2022-02" db="EMBL/GenBank/DDBJ databases">
        <title>Genome sequence data of Kingella unionensis sp. nov. strain CICC 24913 (CCUG 75125).</title>
        <authorList>
            <person name="Xiao M."/>
        </authorList>
    </citation>
    <scope>NUCLEOTIDE SEQUENCE [LARGE SCALE GENOMIC DNA]</scope>
    <source>
        <strain evidence="1 2">CICC 24913</strain>
    </source>
</reference>
<sequence length="116" mass="12894">MDLGKLLNFIITAAIVFAGYKYFSTGDITFVPPNQETVRKLAQPIVDKLPPGTHLTVGQSCARTSGGYIKKGVFTCEINVFSDRSSYAKALRSYKVKVTKENGEWVLVKGWFEIVK</sequence>
<accession>A0ABS9NLD2</accession>
<gene>
    <name evidence="1" type="ORF">MB824_01175</name>
</gene>
<proteinExistence type="predicted"/>
<protein>
    <recommendedName>
        <fullName evidence="3">NTF2 fold domain-containing protein</fullName>
    </recommendedName>
</protein>
<dbReference type="RefSeq" id="WP_238745148.1">
    <property type="nucleotide sequence ID" value="NZ_JAKOOW010000003.1"/>
</dbReference>
<evidence type="ECO:0000313" key="2">
    <source>
        <dbReference type="Proteomes" id="UP001298424"/>
    </source>
</evidence>
<comment type="caution">
    <text evidence="1">The sequence shown here is derived from an EMBL/GenBank/DDBJ whole genome shotgun (WGS) entry which is preliminary data.</text>
</comment>
<evidence type="ECO:0000313" key="1">
    <source>
        <dbReference type="EMBL" id="MCG6503118.1"/>
    </source>
</evidence>